<keyword evidence="2" id="KW-1185">Reference proteome</keyword>
<proteinExistence type="predicted"/>
<evidence type="ECO:0000313" key="2">
    <source>
        <dbReference type="Proteomes" id="UP001595729"/>
    </source>
</evidence>
<comment type="caution">
    <text evidence="1">The sequence shown here is derived from an EMBL/GenBank/DDBJ whole genome shotgun (WGS) entry which is preliminary data.</text>
</comment>
<evidence type="ECO:0000313" key="1">
    <source>
        <dbReference type="EMBL" id="MFC3684816.1"/>
    </source>
</evidence>
<organism evidence="1 2">
    <name type="scientific">Hydrogenophaga luteola</name>
    <dbReference type="NCBI Taxonomy" id="1591122"/>
    <lineage>
        <taxon>Bacteria</taxon>
        <taxon>Pseudomonadati</taxon>
        <taxon>Pseudomonadota</taxon>
        <taxon>Betaproteobacteria</taxon>
        <taxon>Burkholderiales</taxon>
        <taxon>Comamonadaceae</taxon>
        <taxon>Hydrogenophaga</taxon>
    </lineage>
</organism>
<protein>
    <recommendedName>
        <fullName evidence="3">Transcriptional regulator</fullName>
    </recommendedName>
</protein>
<gene>
    <name evidence="1" type="ORF">ACFOPI_14530</name>
</gene>
<dbReference type="Proteomes" id="UP001595729">
    <property type="component" value="Unassembled WGS sequence"/>
</dbReference>
<evidence type="ECO:0008006" key="3">
    <source>
        <dbReference type="Google" id="ProtNLM"/>
    </source>
</evidence>
<reference evidence="2" key="1">
    <citation type="journal article" date="2019" name="Int. J. Syst. Evol. Microbiol.">
        <title>The Global Catalogue of Microorganisms (GCM) 10K type strain sequencing project: providing services to taxonomists for standard genome sequencing and annotation.</title>
        <authorList>
            <consortium name="The Broad Institute Genomics Platform"/>
            <consortium name="The Broad Institute Genome Sequencing Center for Infectious Disease"/>
            <person name="Wu L."/>
            <person name="Ma J."/>
        </authorList>
    </citation>
    <scope>NUCLEOTIDE SEQUENCE [LARGE SCALE GENOMIC DNA]</scope>
    <source>
        <strain evidence="2">KCTC 42501</strain>
    </source>
</reference>
<accession>A0ABV7W6Z7</accession>
<dbReference type="RefSeq" id="WP_382175056.1">
    <property type="nucleotide sequence ID" value="NZ_JBHRXX010000006.1"/>
</dbReference>
<dbReference type="EMBL" id="JBHRXX010000006">
    <property type="protein sequence ID" value="MFC3684816.1"/>
    <property type="molecule type" value="Genomic_DNA"/>
</dbReference>
<sequence length="158" mass="17087">MNQALERLATRLALNEPDNERLRLEFGYACVLRVRHFIEEPAVADCLFGLGQFLSGSIGRPHLEALATQAFRLANQHQGSRSIDGAGHAAVSATYAVANALAGKKTLQAAEYAAYAMVYGQGGYGAVTDRESFEPEFAWQAECLALLAGQAVRKERDA</sequence>
<name>A0ABV7W6Z7_9BURK</name>